<evidence type="ECO:0000313" key="6">
    <source>
        <dbReference type="EMBL" id="MPL55783.1"/>
    </source>
</evidence>
<dbReference type="GO" id="GO:0005829">
    <property type="term" value="C:cytosol"/>
    <property type="evidence" value="ECO:0007669"/>
    <property type="project" value="TreeGrafter"/>
</dbReference>
<keyword evidence="3 6" id="KW-0808">Transferase</keyword>
<evidence type="ECO:0000256" key="3">
    <source>
        <dbReference type="ARBA" id="ARBA00022679"/>
    </source>
</evidence>
<feature type="domain" description="Formyl transferase N-terminal" evidence="5">
    <location>
        <begin position="2"/>
        <end position="181"/>
    </location>
</feature>
<comment type="pathway">
    <text evidence="1">Purine metabolism; IMP biosynthesis via de novo pathway; N(2)-formyl-N(1)-(5-phospho-D-ribosyl)glycinamide from N(1)-(5-phospho-D-ribosyl)glycinamide (10-formyl THF route): step 1/1.</text>
</comment>
<dbReference type="GO" id="GO:0006189">
    <property type="term" value="P:'de novo' IMP biosynthetic process"/>
    <property type="evidence" value="ECO:0007669"/>
    <property type="project" value="InterPro"/>
</dbReference>
<dbReference type="InterPro" id="IPR036477">
    <property type="entry name" value="Formyl_transf_N_sf"/>
</dbReference>
<proteinExistence type="inferred from homology"/>
<dbReference type="CDD" id="cd08645">
    <property type="entry name" value="FMT_core_GART"/>
    <property type="match status" value="1"/>
</dbReference>
<organism evidence="6">
    <name type="scientific">bioreactor metagenome</name>
    <dbReference type="NCBI Taxonomy" id="1076179"/>
    <lineage>
        <taxon>unclassified sequences</taxon>
        <taxon>metagenomes</taxon>
        <taxon>ecological metagenomes</taxon>
    </lineage>
</organism>
<dbReference type="EMBL" id="VSSQ01000002">
    <property type="protein sequence ID" value="MPL55783.1"/>
    <property type="molecule type" value="Genomic_DNA"/>
</dbReference>
<gene>
    <name evidence="6" type="primary">purN_1</name>
    <name evidence="6" type="ORF">SDC9_01265</name>
</gene>
<dbReference type="NCBIfam" id="TIGR00639">
    <property type="entry name" value="PurN"/>
    <property type="match status" value="1"/>
</dbReference>
<evidence type="ECO:0000256" key="4">
    <source>
        <dbReference type="ARBA" id="ARBA00022755"/>
    </source>
</evidence>
<dbReference type="Gene3D" id="3.40.50.170">
    <property type="entry name" value="Formyl transferase, N-terminal domain"/>
    <property type="match status" value="1"/>
</dbReference>
<evidence type="ECO:0000256" key="1">
    <source>
        <dbReference type="ARBA" id="ARBA00005054"/>
    </source>
</evidence>
<dbReference type="AlphaFoldDB" id="A0A644SMB1"/>
<evidence type="ECO:0000256" key="2">
    <source>
        <dbReference type="ARBA" id="ARBA00012254"/>
    </source>
</evidence>
<evidence type="ECO:0000259" key="5">
    <source>
        <dbReference type="Pfam" id="PF00551"/>
    </source>
</evidence>
<dbReference type="GO" id="GO:0004644">
    <property type="term" value="F:phosphoribosylglycinamide formyltransferase activity"/>
    <property type="evidence" value="ECO:0007669"/>
    <property type="project" value="UniProtKB-EC"/>
</dbReference>
<dbReference type="InterPro" id="IPR002376">
    <property type="entry name" value="Formyl_transf_N"/>
</dbReference>
<protein>
    <recommendedName>
        <fullName evidence="2">phosphoribosylglycinamide formyltransferase 1</fullName>
        <ecNumber evidence="2">2.1.2.2</ecNumber>
    </recommendedName>
</protein>
<dbReference type="SUPFAM" id="SSF53328">
    <property type="entry name" value="Formyltransferase"/>
    <property type="match status" value="1"/>
</dbReference>
<name>A0A644SMB1_9ZZZZ</name>
<dbReference type="Pfam" id="PF00551">
    <property type="entry name" value="Formyl_trans_N"/>
    <property type="match status" value="1"/>
</dbReference>
<reference evidence="6" key="1">
    <citation type="submission" date="2019-08" db="EMBL/GenBank/DDBJ databases">
        <authorList>
            <person name="Kucharzyk K."/>
            <person name="Murdoch R.W."/>
            <person name="Higgins S."/>
            <person name="Loffler F."/>
        </authorList>
    </citation>
    <scope>NUCLEOTIDE SEQUENCE</scope>
</reference>
<dbReference type="HAMAP" id="MF_01930">
    <property type="entry name" value="PurN"/>
    <property type="match status" value="1"/>
</dbReference>
<sequence>MKNITVLVSGSGSNLQRIIDCIDNGEIPNAKVSLVVADRECYALERAENHHIPNQLIKRGKDFSENLEKLLPENTDLIVLAGFLSILSKEFCEKYNGKIINIHPALLPKFGGKGMWGHHVHEAVIADQEKESGATVHFVTSVIDEGAIILQGKFSIDENETPETLAQKVHQIECDIFPKAIDLVLNKRVP</sequence>
<comment type="caution">
    <text evidence="6">The sequence shown here is derived from an EMBL/GenBank/DDBJ whole genome shotgun (WGS) entry which is preliminary data.</text>
</comment>
<dbReference type="PANTHER" id="PTHR43369">
    <property type="entry name" value="PHOSPHORIBOSYLGLYCINAMIDE FORMYLTRANSFERASE"/>
    <property type="match status" value="1"/>
</dbReference>
<keyword evidence="4" id="KW-0658">Purine biosynthesis</keyword>
<dbReference type="InterPro" id="IPR004607">
    <property type="entry name" value="GART"/>
</dbReference>
<dbReference type="EC" id="2.1.2.2" evidence="2"/>
<dbReference type="PANTHER" id="PTHR43369:SF2">
    <property type="entry name" value="PHOSPHORIBOSYLGLYCINAMIDE FORMYLTRANSFERASE"/>
    <property type="match status" value="1"/>
</dbReference>
<accession>A0A644SMB1</accession>